<dbReference type="InterPro" id="IPR041662">
    <property type="entry name" value="SusD-like_2"/>
</dbReference>
<dbReference type="InterPro" id="IPR011990">
    <property type="entry name" value="TPR-like_helical_dom_sf"/>
</dbReference>
<dbReference type="OrthoDB" id="9766256at2"/>
<evidence type="ECO:0000313" key="2">
    <source>
        <dbReference type="Proteomes" id="UP000199310"/>
    </source>
</evidence>
<dbReference type="SUPFAM" id="SSF48452">
    <property type="entry name" value="TPR-like"/>
    <property type="match status" value="1"/>
</dbReference>
<keyword evidence="2" id="KW-1185">Reference proteome</keyword>
<reference evidence="2" key="1">
    <citation type="submission" date="2016-10" db="EMBL/GenBank/DDBJ databases">
        <authorList>
            <person name="Varghese N."/>
            <person name="Submissions S."/>
        </authorList>
    </citation>
    <scope>NUCLEOTIDE SEQUENCE [LARGE SCALE GENOMIC DNA]</scope>
    <source>
        <strain evidence="2">DSM 3695</strain>
    </source>
</reference>
<dbReference type="STRING" id="29529.SAMN04488122_2191"/>
<dbReference type="Gene3D" id="1.25.40.390">
    <property type="match status" value="1"/>
</dbReference>
<name>A0A1I0R3T1_9BACT</name>
<protein>
    <submittedName>
        <fullName evidence="1">Starch-binding associating with outer membrane</fullName>
    </submittedName>
</protein>
<accession>A0A1I0R3T1</accession>
<evidence type="ECO:0000313" key="1">
    <source>
        <dbReference type="EMBL" id="SEW35163.1"/>
    </source>
</evidence>
<proteinExistence type="predicted"/>
<dbReference type="RefSeq" id="WP_089894418.1">
    <property type="nucleotide sequence ID" value="NZ_FOJG01000001.1"/>
</dbReference>
<dbReference type="PROSITE" id="PS51257">
    <property type="entry name" value="PROKAR_LIPOPROTEIN"/>
    <property type="match status" value="1"/>
</dbReference>
<gene>
    <name evidence="1" type="ORF">SAMN04488122_2191</name>
</gene>
<organism evidence="1 2">
    <name type="scientific">Chitinophaga arvensicola</name>
    <dbReference type="NCBI Taxonomy" id="29529"/>
    <lineage>
        <taxon>Bacteria</taxon>
        <taxon>Pseudomonadati</taxon>
        <taxon>Bacteroidota</taxon>
        <taxon>Chitinophagia</taxon>
        <taxon>Chitinophagales</taxon>
        <taxon>Chitinophagaceae</taxon>
        <taxon>Chitinophaga</taxon>
    </lineage>
</organism>
<dbReference type="Pfam" id="PF12771">
    <property type="entry name" value="SusD-like_2"/>
    <property type="match status" value="1"/>
</dbReference>
<dbReference type="EMBL" id="FOJG01000001">
    <property type="protein sequence ID" value="SEW35163.1"/>
    <property type="molecule type" value="Genomic_DNA"/>
</dbReference>
<dbReference type="Proteomes" id="UP000199310">
    <property type="component" value="Unassembled WGS sequence"/>
</dbReference>
<sequence>MRYITITLLVIVLAISGCQKGDLLSNPNVSAENSTIPVALLLNHLTANLMREEEPVISPVYRFNQNIVSNYSYYFGSNAYNWSNTNHTYDMIRYCTQMEGQALKQYGNNTNVYFALSKFFKAYAFIWLSQRVGDIPMSDAGDVNKLTPTYDKQHDVYKNSLILLDSANTMLGNLISPANSATKVDATGDIFGLTYLQWRKVINTYRLRVLISMSKRADDNADLNIKQQFATIIGDPVKYPIMTANSDNMVYRYTTITLYPPNRSGNAPYNNCENISQTFFNVTAAYQDPRVFTLAIPAPAQLTAGKQVSDFTAYVGEDNGKSQGLMSNFSADGKYSSLSYNRYMSSSSGANAEPYILIGYSEMCFNIAEAANRGWITGASASDWYLKGINASMDWYGLKQGQVLTIGNVDGSKPSMGTATADINAFLAGPNVAYDPAKGLTQILTQKYVSFFMNSGFEAYYNWRRTGIPAFSQGGVGIGTASNQIPLRWEYPQDEITYNKDNYNSAISSQYGGNDDVNGKMWLIK</sequence>
<dbReference type="AlphaFoldDB" id="A0A1I0R3T1"/>